<dbReference type="Proteomes" id="UP001235513">
    <property type="component" value="Unassembled WGS sequence"/>
</dbReference>
<reference evidence="1 2" key="1">
    <citation type="submission" date="2023-07" db="EMBL/GenBank/DDBJ databases">
        <title>Sorghum-associated microbial communities from plants grown in Nebraska, USA.</title>
        <authorList>
            <person name="Schachtman D."/>
        </authorList>
    </citation>
    <scope>NUCLEOTIDE SEQUENCE [LARGE SCALE GENOMIC DNA]</scope>
    <source>
        <strain evidence="1 2">CC351</strain>
    </source>
</reference>
<accession>A0ABT9SRN2</accession>
<dbReference type="EMBL" id="JAUSRL010000010">
    <property type="protein sequence ID" value="MDP9962108.1"/>
    <property type="molecule type" value="Genomic_DNA"/>
</dbReference>
<evidence type="ECO:0000313" key="2">
    <source>
        <dbReference type="Proteomes" id="UP001235513"/>
    </source>
</evidence>
<name>A0ABT9SRN2_9FLAO</name>
<organism evidence="1 2">
    <name type="scientific">Chryseobacterium lathyri</name>
    <dbReference type="NCBI Taxonomy" id="395933"/>
    <lineage>
        <taxon>Bacteria</taxon>
        <taxon>Pseudomonadati</taxon>
        <taxon>Bacteroidota</taxon>
        <taxon>Flavobacteriia</taxon>
        <taxon>Flavobacteriales</taxon>
        <taxon>Weeksellaceae</taxon>
        <taxon>Chryseobacterium group</taxon>
        <taxon>Chryseobacterium</taxon>
    </lineage>
</organism>
<protein>
    <submittedName>
        <fullName evidence="1">Uncharacterized protein</fullName>
    </submittedName>
</protein>
<gene>
    <name evidence="1" type="ORF">J2T04_004036</name>
</gene>
<keyword evidence="2" id="KW-1185">Reference proteome</keyword>
<evidence type="ECO:0000313" key="1">
    <source>
        <dbReference type="EMBL" id="MDP9962108.1"/>
    </source>
</evidence>
<sequence>MITPAVGFSILMVSHLEKAYFPKKYKNSKNLHLCCFLYCSKSIALQLFLYKDSVWDKNVISY</sequence>
<proteinExistence type="predicted"/>
<comment type="caution">
    <text evidence="1">The sequence shown here is derived from an EMBL/GenBank/DDBJ whole genome shotgun (WGS) entry which is preliminary data.</text>
</comment>